<dbReference type="PROSITE" id="PS50181">
    <property type="entry name" value="FBOX"/>
    <property type="match status" value="1"/>
</dbReference>
<dbReference type="InterPro" id="IPR001810">
    <property type="entry name" value="F-box_dom"/>
</dbReference>
<dbReference type="PANTHER" id="PTHR31370:SF2">
    <property type="entry name" value="OS08G0105100 PROTEIN"/>
    <property type="match status" value="1"/>
</dbReference>
<dbReference type="PANTHER" id="PTHR31370">
    <property type="entry name" value="F-BOX PROTEIN FAMILY-LIKE"/>
    <property type="match status" value="1"/>
</dbReference>
<dbReference type="AlphaFoldDB" id="A0A1J3J194"/>
<protein>
    <submittedName>
        <fullName evidence="2">Putative F-box protein</fullName>
    </submittedName>
</protein>
<gene>
    <name evidence="2" type="ORF">MP_TR1854_c0_g1_i1_g.5448</name>
</gene>
<feature type="domain" description="F-box" evidence="1">
    <location>
        <begin position="13"/>
        <end position="59"/>
    </location>
</feature>
<evidence type="ECO:0000259" key="1">
    <source>
        <dbReference type="PROSITE" id="PS50181"/>
    </source>
</evidence>
<dbReference type="InterPro" id="IPR040275">
    <property type="entry name" value="At5g39450-like"/>
</dbReference>
<dbReference type="Pfam" id="PF00646">
    <property type="entry name" value="F-box"/>
    <property type="match status" value="1"/>
</dbReference>
<organism evidence="2">
    <name type="scientific">Noccaea caerulescens</name>
    <name type="common">Alpine penny-cress</name>
    <name type="synonym">Thlaspi caerulescens</name>
    <dbReference type="NCBI Taxonomy" id="107243"/>
    <lineage>
        <taxon>Eukaryota</taxon>
        <taxon>Viridiplantae</taxon>
        <taxon>Streptophyta</taxon>
        <taxon>Embryophyta</taxon>
        <taxon>Tracheophyta</taxon>
        <taxon>Spermatophyta</taxon>
        <taxon>Magnoliopsida</taxon>
        <taxon>eudicotyledons</taxon>
        <taxon>Gunneridae</taxon>
        <taxon>Pentapetalae</taxon>
        <taxon>rosids</taxon>
        <taxon>malvids</taxon>
        <taxon>Brassicales</taxon>
        <taxon>Brassicaceae</taxon>
        <taxon>Coluteocarpeae</taxon>
        <taxon>Noccaea</taxon>
    </lineage>
</organism>
<dbReference type="SMART" id="SM00256">
    <property type="entry name" value="FBOX"/>
    <property type="match status" value="1"/>
</dbReference>
<evidence type="ECO:0000313" key="2">
    <source>
        <dbReference type="EMBL" id="JAU86337.1"/>
    </source>
</evidence>
<proteinExistence type="predicted"/>
<dbReference type="EMBL" id="GEVM01019601">
    <property type="protein sequence ID" value="JAU86337.1"/>
    <property type="molecule type" value="Transcribed_RNA"/>
</dbReference>
<sequence length="559" mass="63727">MTIGEFPSEPFGTCLLPSLPEDVFAVISRFLSPSDICNLSFCCKSLCDLVGSEEIWLAQCELVKALPLSEIIQWRIGIRSYKALCRFLVEVMKPLAGIWVQRNPELGNVVYVMPGFLSLVGCRMIPQKVGPLGIQEGRVVWSPVFEIICGFDGSNKFFLHGRDRKDRFLYPGLVTGIEKTCNVLHLEVEPRREKGSCSEIEREEASRKVSFSELTLKDKKDLLELVTSHVGLHEDPEPLIGRLFPTSKDDEKMSLERRAMLLKMHKFGGNWKHKNLGEEEEEQLSYNPMQVDIKEMWKTLANDNNDMDTDDDHNFGDYHDFMDYRESKTEHRQSFLSSGDTFGLSLRASYTDISSYLGWPNMSFNHFSLYKLPVKSPMNDQVYAGLWGGTFGWPPGKCIEDHEGKTGNAFYLLMLTYEQSEEDRDKRLLLGTKILEGTDYVTHPSGSNMFVVDIDTPSLEPFPFDADGRDFEHSFKGDGIASGYGFRYPGSEPGSLYVISNDLLAFVWRETRDVFTLQRLNLEEILKKGLGLCVPPLPPTMNFTYMERSYTNVFLESYE</sequence>
<dbReference type="Gene3D" id="1.20.1280.50">
    <property type="match status" value="1"/>
</dbReference>
<accession>A0A1J3J194</accession>
<dbReference type="InterPro" id="IPR036047">
    <property type="entry name" value="F-box-like_dom_sf"/>
</dbReference>
<dbReference type="SUPFAM" id="SSF81383">
    <property type="entry name" value="F-box domain"/>
    <property type="match status" value="1"/>
</dbReference>
<dbReference type="Pfam" id="PF12014">
    <property type="entry name" value="Cyclin_D1_bind"/>
    <property type="match status" value="1"/>
</dbReference>
<reference evidence="2" key="1">
    <citation type="submission" date="2016-07" db="EMBL/GenBank/DDBJ databases">
        <title>De novo transcriptome assembly of four accessions of the metal hyperaccumulator plant Noccaea caerulescens.</title>
        <authorList>
            <person name="Blande D."/>
            <person name="Halimaa P."/>
            <person name="Tervahauta A.I."/>
            <person name="Aarts M.G."/>
            <person name="Karenlampi S.O."/>
        </authorList>
    </citation>
    <scope>NUCLEOTIDE SEQUENCE</scope>
</reference>
<name>A0A1J3J194_NOCCA</name>